<dbReference type="EMBL" id="MHQI01000017">
    <property type="protein sequence ID" value="OHA00387.1"/>
    <property type="molecule type" value="Genomic_DNA"/>
</dbReference>
<dbReference type="InterPro" id="IPR005824">
    <property type="entry name" value="KOW"/>
</dbReference>
<accession>A0A1G2KLQ5</accession>
<dbReference type="Gene3D" id="2.30.30.30">
    <property type="match status" value="1"/>
</dbReference>
<dbReference type="GO" id="GO:0005840">
    <property type="term" value="C:ribosome"/>
    <property type="evidence" value="ECO:0007669"/>
    <property type="project" value="UniProtKB-KW"/>
</dbReference>
<dbReference type="InterPro" id="IPR005825">
    <property type="entry name" value="Ribosomal_uL24_CS"/>
</dbReference>
<dbReference type="InterPro" id="IPR003256">
    <property type="entry name" value="Ribosomal_uL24"/>
</dbReference>
<organism evidence="8 9">
    <name type="scientific">Candidatus Sungbacteria bacterium RIFCSPHIGHO2_02_FULL_47_11</name>
    <dbReference type="NCBI Taxonomy" id="1802270"/>
    <lineage>
        <taxon>Bacteria</taxon>
        <taxon>Candidatus Sungiibacteriota</taxon>
    </lineage>
</organism>
<dbReference type="Proteomes" id="UP000179023">
    <property type="component" value="Unassembled WGS sequence"/>
</dbReference>
<dbReference type="NCBIfam" id="TIGR01079">
    <property type="entry name" value="rplX_bact"/>
    <property type="match status" value="1"/>
</dbReference>
<dbReference type="SUPFAM" id="SSF50104">
    <property type="entry name" value="Translation proteins SH3-like domain"/>
    <property type="match status" value="1"/>
</dbReference>
<dbReference type="HAMAP" id="MF_01326_B">
    <property type="entry name" value="Ribosomal_uL24_B"/>
    <property type="match status" value="1"/>
</dbReference>
<evidence type="ECO:0000256" key="1">
    <source>
        <dbReference type="ARBA" id="ARBA00010618"/>
    </source>
</evidence>
<keyword evidence="5" id="KW-0694">RNA-binding</keyword>
<comment type="function">
    <text evidence="5">One of the proteins that surrounds the polypeptide exit tunnel on the outside of the subunit.</text>
</comment>
<dbReference type="InterPro" id="IPR041988">
    <property type="entry name" value="Ribosomal_uL24_KOW"/>
</dbReference>
<keyword evidence="3 5" id="KW-0687">Ribonucleoprotein</keyword>
<dbReference type="Pfam" id="PF17136">
    <property type="entry name" value="ribosomal_L24"/>
    <property type="match status" value="1"/>
</dbReference>
<keyword evidence="5" id="KW-0699">rRNA-binding</keyword>
<dbReference type="GO" id="GO:1990904">
    <property type="term" value="C:ribonucleoprotein complex"/>
    <property type="evidence" value="ECO:0007669"/>
    <property type="project" value="UniProtKB-KW"/>
</dbReference>
<comment type="subunit">
    <text evidence="5">Part of the 50S ribosomal subunit.</text>
</comment>
<dbReference type="SMART" id="SM00739">
    <property type="entry name" value="KOW"/>
    <property type="match status" value="1"/>
</dbReference>
<dbReference type="InterPro" id="IPR014722">
    <property type="entry name" value="Rib_uL2_dom2"/>
</dbReference>
<evidence type="ECO:0000256" key="4">
    <source>
        <dbReference type="ARBA" id="ARBA00035206"/>
    </source>
</evidence>
<evidence type="ECO:0000313" key="8">
    <source>
        <dbReference type="EMBL" id="OHA00387.1"/>
    </source>
</evidence>
<name>A0A1G2KLQ5_9BACT</name>
<feature type="domain" description="KOW" evidence="7">
    <location>
        <begin position="2"/>
        <end position="29"/>
    </location>
</feature>
<dbReference type="PROSITE" id="PS01108">
    <property type="entry name" value="RIBOSOMAL_L24"/>
    <property type="match status" value="1"/>
</dbReference>
<sequence length="102" mass="11420">MKIRKGDIVKIISGNDKGKQGKVLSVFPHERKIVVEKLNMKKKHVRPRKQGQKGELVRMPASFSASRVMLVCSKCSQPTRVGHKFNDSSQKLRGCKKCGGET</sequence>
<proteinExistence type="inferred from homology"/>
<evidence type="ECO:0000256" key="5">
    <source>
        <dbReference type="HAMAP-Rule" id="MF_01326"/>
    </source>
</evidence>
<evidence type="ECO:0000256" key="2">
    <source>
        <dbReference type="ARBA" id="ARBA00022980"/>
    </source>
</evidence>
<dbReference type="PANTHER" id="PTHR12903">
    <property type="entry name" value="MITOCHONDRIAL RIBOSOMAL PROTEIN L24"/>
    <property type="match status" value="1"/>
</dbReference>
<dbReference type="AlphaFoldDB" id="A0A1G2KLQ5"/>
<evidence type="ECO:0000256" key="3">
    <source>
        <dbReference type="ARBA" id="ARBA00023274"/>
    </source>
</evidence>
<dbReference type="GO" id="GO:0019843">
    <property type="term" value="F:rRNA binding"/>
    <property type="evidence" value="ECO:0007669"/>
    <property type="project" value="UniProtKB-UniRule"/>
</dbReference>
<comment type="similarity">
    <text evidence="1 5 6">Belongs to the universal ribosomal protein uL24 family.</text>
</comment>
<comment type="function">
    <text evidence="5">One of two assembly initiator proteins, it binds directly to the 5'-end of the 23S rRNA, where it nucleates assembly of the 50S subunit.</text>
</comment>
<dbReference type="GO" id="GO:0003735">
    <property type="term" value="F:structural constituent of ribosome"/>
    <property type="evidence" value="ECO:0007669"/>
    <property type="project" value="InterPro"/>
</dbReference>
<dbReference type="STRING" id="1802270.A3C07_03560"/>
<comment type="caution">
    <text evidence="8">The sequence shown here is derived from an EMBL/GenBank/DDBJ whole genome shotgun (WGS) entry which is preliminary data.</text>
</comment>
<evidence type="ECO:0000256" key="6">
    <source>
        <dbReference type="RuleBase" id="RU003477"/>
    </source>
</evidence>
<dbReference type="InterPro" id="IPR057264">
    <property type="entry name" value="Ribosomal_uL24_C"/>
</dbReference>
<evidence type="ECO:0000259" key="7">
    <source>
        <dbReference type="SMART" id="SM00739"/>
    </source>
</evidence>
<evidence type="ECO:0000313" key="9">
    <source>
        <dbReference type="Proteomes" id="UP000179023"/>
    </source>
</evidence>
<keyword evidence="2 5" id="KW-0689">Ribosomal protein</keyword>
<dbReference type="InterPro" id="IPR008991">
    <property type="entry name" value="Translation_prot_SH3-like_sf"/>
</dbReference>
<gene>
    <name evidence="5" type="primary">rplX</name>
    <name evidence="8" type="ORF">A3C07_03560</name>
</gene>
<dbReference type="Pfam" id="PF00467">
    <property type="entry name" value="KOW"/>
    <property type="match status" value="1"/>
</dbReference>
<protein>
    <recommendedName>
        <fullName evidence="4 5">Large ribosomal subunit protein uL24</fullName>
    </recommendedName>
</protein>
<dbReference type="CDD" id="cd06089">
    <property type="entry name" value="KOW_RPL26"/>
    <property type="match status" value="1"/>
</dbReference>
<dbReference type="GO" id="GO:0006412">
    <property type="term" value="P:translation"/>
    <property type="evidence" value="ECO:0007669"/>
    <property type="project" value="UniProtKB-UniRule"/>
</dbReference>
<reference evidence="8 9" key="1">
    <citation type="journal article" date="2016" name="Nat. Commun.">
        <title>Thousands of microbial genomes shed light on interconnected biogeochemical processes in an aquifer system.</title>
        <authorList>
            <person name="Anantharaman K."/>
            <person name="Brown C.T."/>
            <person name="Hug L.A."/>
            <person name="Sharon I."/>
            <person name="Castelle C.J."/>
            <person name="Probst A.J."/>
            <person name="Thomas B.C."/>
            <person name="Singh A."/>
            <person name="Wilkins M.J."/>
            <person name="Karaoz U."/>
            <person name="Brodie E.L."/>
            <person name="Williams K.H."/>
            <person name="Hubbard S.S."/>
            <person name="Banfield J.F."/>
        </authorList>
    </citation>
    <scope>NUCLEOTIDE SEQUENCE [LARGE SCALE GENOMIC DNA]</scope>
</reference>